<sequence length="486" mass="53234">MKTPSGSRVFQYSIRIFILAFATYLAVMHQLKGVLAAPNAHVYCPFGGLETLYKFLASGGYITKIMPATLILFVISLVSVIILNRAFCGWICPLGTLQMLSDRLARALGIKKVTVPPKIERFAQYLKYAGLIIILYFTWRVGDLVYAPYDPWAAYAHIAAGFEELYGEFLIGSIFLLVALLGSLWLPNNFCRYFCPMGAFLGIFSKLSPTRITRNEKTCINCKKCDGVCPAQLDISTTPEVKSPECFSCGDCAAVCPVKNTLNVQIQRKMSLTWFAYGIATLVIFFGSVEVAKLAGIWKTSYASATEALTGDSGAKNPELIRGSMTLKVVAEEFGVPAEAFIKHFNLPEATTPEMMLKEIAAANNLGTETFVEGVREFIMEEQGKHGETHTEKPVEPAALPIPEQATAPQAIASPQESAKTPVTVDIRGHTTMGELLSFGITKERFKEITGVEMPEDGAMTLKDFAAANGLDREAIKDQLIKAVQQ</sequence>
<dbReference type="Pfam" id="PF13237">
    <property type="entry name" value="Fer4_10"/>
    <property type="match status" value="1"/>
</dbReference>
<dbReference type="PROSITE" id="PS51379">
    <property type="entry name" value="4FE4S_FER_2"/>
    <property type="match status" value="2"/>
</dbReference>
<keyword evidence="10" id="KW-1185">Reference proteome</keyword>
<proteinExistence type="predicted"/>
<dbReference type="GO" id="GO:0051536">
    <property type="term" value="F:iron-sulfur cluster binding"/>
    <property type="evidence" value="ECO:0007669"/>
    <property type="project" value="UniProtKB-KW"/>
</dbReference>
<dbReference type="InterPro" id="IPR052378">
    <property type="entry name" value="NosR_regulator"/>
</dbReference>
<evidence type="ECO:0000256" key="2">
    <source>
        <dbReference type="ARBA" id="ARBA00022475"/>
    </source>
</evidence>
<keyword evidence="7" id="KW-0812">Transmembrane</keyword>
<accession>A0A081BTE9</accession>
<dbReference type="Gene3D" id="3.30.70.20">
    <property type="match status" value="1"/>
</dbReference>
<evidence type="ECO:0000259" key="8">
    <source>
        <dbReference type="PROSITE" id="PS51379"/>
    </source>
</evidence>
<gene>
    <name evidence="9" type="ORF">U14_05968</name>
</gene>
<keyword evidence="4" id="KW-0408">Iron</keyword>
<organism evidence="9">
    <name type="scientific">Candidatus Moduliflexus flocculans</name>
    <dbReference type="NCBI Taxonomy" id="1499966"/>
    <lineage>
        <taxon>Bacteria</taxon>
        <taxon>Candidatus Moduliflexota</taxon>
        <taxon>Candidatus Moduliflexia</taxon>
        <taxon>Candidatus Moduliflexales</taxon>
        <taxon>Candidatus Moduliflexaceae</taxon>
    </lineage>
</organism>
<keyword evidence="5" id="KW-0411">Iron-sulfur</keyword>
<keyword evidence="3" id="KW-0479">Metal-binding</keyword>
<dbReference type="HOGENOM" id="CLU_033147_4_0_0"/>
<dbReference type="GO" id="GO:0005886">
    <property type="term" value="C:plasma membrane"/>
    <property type="evidence" value="ECO:0007669"/>
    <property type="project" value="UniProtKB-SubCell"/>
</dbReference>
<dbReference type="InterPro" id="IPR017896">
    <property type="entry name" value="4Fe4S_Fe-S-bd"/>
</dbReference>
<evidence type="ECO:0000313" key="10">
    <source>
        <dbReference type="Proteomes" id="UP000030700"/>
    </source>
</evidence>
<protein>
    <submittedName>
        <fullName evidence="9">4Fe-4S ferredoxin iron-sulfur binding domain protein</fullName>
    </submittedName>
</protein>
<keyword evidence="2" id="KW-1003">Cell membrane</keyword>
<comment type="subcellular location">
    <subcellularLocation>
        <location evidence="1">Cell membrane</location>
    </subcellularLocation>
</comment>
<evidence type="ECO:0000256" key="6">
    <source>
        <dbReference type="ARBA" id="ARBA00023136"/>
    </source>
</evidence>
<feature type="transmembrane region" description="Helical" evidence="7">
    <location>
        <begin position="274"/>
        <end position="298"/>
    </location>
</feature>
<dbReference type="EMBL" id="DF820462">
    <property type="protein sequence ID" value="GAK54680.1"/>
    <property type="molecule type" value="Genomic_DNA"/>
</dbReference>
<feature type="transmembrane region" description="Helical" evidence="7">
    <location>
        <begin position="128"/>
        <end position="149"/>
    </location>
</feature>
<name>A0A081BTE9_9BACT</name>
<evidence type="ECO:0000313" key="9">
    <source>
        <dbReference type="EMBL" id="GAK54680.1"/>
    </source>
</evidence>
<evidence type="ECO:0000256" key="3">
    <source>
        <dbReference type="ARBA" id="ARBA00022723"/>
    </source>
</evidence>
<evidence type="ECO:0000256" key="5">
    <source>
        <dbReference type="ARBA" id="ARBA00023014"/>
    </source>
</evidence>
<feature type="domain" description="4Fe-4S ferredoxin-type" evidence="8">
    <location>
        <begin position="237"/>
        <end position="267"/>
    </location>
</feature>
<keyword evidence="6 7" id="KW-0472">Membrane</keyword>
<dbReference type="PROSITE" id="PS00198">
    <property type="entry name" value="4FE4S_FER_1"/>
    <property type="match status" value="2"/>
</dbReference>
<reference evidence="9" key="1">
    <citation type="journal article" date="2015" name="PeerJ">
        <title>First genomic representation of candidate bacterial phylum KSB3 points to enhanced environmental sensing as a trigger of wastewater bulking.</title>
        <authorList>
            <person name="Sekiguchi Y."/>
            <person name="Ohashi A."/>
            <person name="Parks D.H."/>
            <person name="Yamauchi T."/>
            <person name="Tyson G.W."/>
            <person name="Hugenholtz P."/>
        </authorList>
    </citation>
    <scope>NUCLEOTIDE SEQUENCE [LARGE SCALE GENOMIC DNA]</scope>
</reference>
<dbReference type="PANTHER" id="PTHR30224:SF4">
    <property type="entry name" value="ELECTRON TRANSPORT PROTEIN YCCM-RELATED"/>
    <property type="match status" value="1"/>
</dbReference>
<evidence type="ECO:0000256" key="7">
    <source>
        <dbReference type="SAM" id="Phobius"/>
    </source>
</evidence>
<dbReference type="SUPFAM" id="SSF54862">
    <property type="entry name" value="4Fe-4S ferredoxins"/>
    <property type="match status" value="1"/>
</dbReference>
<feature type="domain" description="4Fe-4S ferredoxin-type" evidence="8">
    <location>
        <begin position="210"/>
        <end position="232"/>
    </location>
</feature>
<dbReference type="Pfam" id="PF12801">
    <property type="entry name" value="Fer4_5"/>
    <property type="match status" value="1"/>
</dbReference>
<dbReference type="InterPro" id="IPR017900">
    <property type="entry name" value="4Fe4S_Fe_S_CS"/>
</dbReference>
<evidence type="ECO:0000256" key="4">
    <source>
        <dbReference type="ARBA" id="ARBA00023004"/>
    </source>
</evidence>
<feature type="transmembrane region" description="Helical" evidence="7">
    <location>
        <begin position="169"/>
        <end position="187"/>
    </location>
</feature>
<dbReference type="Proteomes" id="UP000030700">
    <property type="component" value="Unassembled WGS sequence"/>
</dbReference>
<dbReference type="AlphaFoldDB" id="A0A081BTE9"/>
<evidence type="ECO:0000256" key="1">
    <source>
        <dbReference type="ARBA" id="ARBA00004236"/>
    </source>
</evidence>
<feature type="transmembrane region" description="Helical" evidence="7">
    <location>
        <begin position="60"/>
        <end position="83"/>
    </location>
</feature>
<dbReference type="STRING" id="1499966.U14_05968"/>
<dbReference type="GO" id="GO:0046872">
    <property type="term" value="F:metal ion binding"/>
    <property type="evidence" value="ECO:0007669"/>
    <property type="project" value="UniProtKB-KW"/>
</dbReference>
<keyword evidence="7" id="KW-1133">Transmembrane helix</keyword>
<dbReference type="PANTHER" id="PTHR30224">
    <property type="entry name" value="ELECTRON TRANSPORT PROTEIN"/>
    <property type="match status" value="1"/>
</dbReference>